<reference evidence="1 2" key="1">
    <citation type="submission" date="2019-07" db="EMBL/GenBank/DDBJ databases">
        <title>Genomic Encyclopedia of Archaeal and Bacterial Type Strains, Phase II (KMG-II): from individual species to whole genera.</title>
        <authorList>
            <person name="Goeker M."/>
        </authorList>
    </citation>
    <scope>NUCLEOTIDE SEQUENCE [LARGE SCALE GENOMIC DNA]</scope>
    <source>
        <strain evidence="1 2">ATCC BAA-1854</strain>
    </source>
</reference>
<name>A0A562TND5_9SPHI</name>
<comment type="caution">
    <text evidence="1">The sequence shown here is derived from an EMBL/GenBank/DDBJ whole genome shotgun (WGS) entry which is preliminary data.</text>
</comment>
<organism evidence="1 2">
    <name type="scientific">Mucilaginibacter frigoritolerans</name>
    <dbReference type="NCBI Taxonomy" id="652788"/>
    <lineage>
        <taxon>Bacteria</taxon>
        <taxon>Pseudomonadati</taxon>
        <taxon>Bacteroidota</taxon>
        <taxon>Sphingobacteriia</taxon>
        <taxon>Sphingobacteriales</taxon>
        <taxon>Sphingobacteriaceae</taxon>
        <taxon>Mucilaginibacter</taxon>
    </lineage>
</organism>
<dbReference type="Proteomes" id="UP000317010">
    <property type="component" value="Unassembled WGS sequence"/>
</dbReference>
<accession>A0A562TND5</accession>
<dbReference type="RefSeq" id="WP_144916309.1">
    <property type="nucleotide sequence ID" value="NZ_VLLI01000018.1"/>
</dbReference>
<proteinExistence type="predicted"/>
<dbReference type="EMBL" id="VLLI01000018">
    <property type="protein sequence ID" value="TWI94768.1"/>
    <property type="molecule type" value="Genomic_DNA"/>
</dbReference>
<evidence type="ECO:0000313" key="1">
    <source>
        <dbReference type="EMBL" id="TWI94768.1"/>
    </source>
</evidence>
<evidence type="ECO:0000313" key="2">
    <source>
        <dbReference type="Proteomes" id="UP000317010"/>
    </source>
</evidence>
<protein>
    <submittedName>
        <fullName evidence="1">Uncharacterized protein</fullName>
    </submittedName>
</protein>
<gene>
    <name evidence="1" type="ORF">JN11_04549</name>
</gene>
<dbReference type="AlphaFoldDB" id="A0A562TND5"/>
<keyword evidence="2" id="KW-1185">Reference proteome</keyword>
<sequence>MEQKSTGDQSSENDAPINFLNEKVLVQLEKADANPFVKISTPDKRIPFIVLANGGVVADITAMNSKAIAESLEADIPADKLQGGAGYIEVFHGNKLLVFHHIESAFFAKQWLVDDVASALQSELNLYYPGYIIRSR</sequence>